<comment type="caution">
    <text evidence="1">The sequence shown here is derived from an EMBL/GenBank/DDBJ whole genome shotgun (WGS) entry which is preliminary data.</text>
</comment>
<keyword evidence="2" id="KW-1185">Reference proteome</keyword>
<protein>
    <submittedName>
        <fullName evidence="1">Uncharacterized protein</fullName>
    </submittedName>
</protein>
<evidence type="ECO:0000313" key="1">
    <source>
        <dbReference type="EMBL" id="KRX49950.1"/>
    </source>
</evidence>
<dbReference type="Proteomes" id="UP000055048">
    <property type="component" value="Unassembled WGS sequence"/>
</dbReference>
<reference evidence="1 2" key="1">
    <citation type="submission" date="2015-01" db="EMBL/GenBank/DDBJ databases">
        <title>Evolution of Trichinella species and genotypes.</title>
        <authorList>
            <person name="Korhonen P.K."/>
            <person name="Edoardo P."/>
            <person name="Giuseppe L.R."/>
            <person name="Gasser R.B."/>
        </authorList>
    </citation>
    <scope>NUCLEOTIDE SEQUENCE [LARGE SCALE GENOMIC DNA]</scope>
    <source>
        <strain evidence="1">ISS417</strain>
    </source>
</reference>
<evidence type="ECO:0000313" key="2">
    <source>
        <dbReference type="Proteomes" id="UP000055048"/>
    </source>
</evidence>
<dbReference type="AlphaFoldDB" id="A0A0V0UES1"/>
<gene>
    <name evidence="1" type="ORF">T05_12064</name>
</gene>
<proteinExistence type="predicted"/>
<sequence>MKIVHEITIKYQKMLNALLILHYKNNEVLKSTFGNFEMHIFYPPAKDVFKVPSNNPSNSKENFSACQSNAVLNFKQPLFIKRNCSSLAILYIENNKTYAEESPWGKSFEEDSKKDC</sequence>
<organism evidence="1 2">
    <name type="scientific">Trichinella murrelli</name>
    <dbReference type="NCBI Taxonomy" id="144512"/>
    <lineage>
        <taxon>Eukaryota</taxon>
        <taxon>Metazoa</taxon>
        <taxon>Ecdysozoa</taxon>
        <taxon>Nematoda</taxon>
        <taxon>Enoplea</taxon>
        <taxon>Dorylaimia</taxon>
        <taxon>Trichinellida</taxon>
        <taxon>Trichinellidae</taxon>
        <taxon>Trichinella</taxon>
    </lineage>
</organism>
<dbReference type="EMBL" id="JYDJ01000011">
    <property type="protein sequence ID" value="KRX49950.1"/>
    <property type="molecule type" value="Genomic_DNA"/>
</dbReference>
<dbReference type="OrthoDB" id="10550072at2759"/>
<name>A0A0V0UES1_9BILA</name>
<accession>A0A0V0UES1</accession>